<keyword evidence="2" id="KW-1185">Reference proteome</keyword>
<evidence type="ECO:0000313" key="2">
    <source>
        <dbReference type="Proteomes" id="UP000319267"/>
    </source>
</evidence>
<dbReference type="OrthoDB" id="1360319at2"/>
<dbReference type="EMBL" id="FXTQ01000003">
    <property type="protein sequence ID" value="SMO71114.1"/>
    <property type="molecule type" value="Genomic_DNA"/>
</dbReference>
<dbReference type="AlphaFoldDB" id="A0A521DH60"/>
<organism evidence="1 2">
    <name type="scientific">Flavobacterium nitrogenifigens</name>
    <dbReference type="NCBI Taxonomy" id="1617283"/>
    <lineage>
        <taxon>Bacteria</taxon>
        <taxon>Pseudomonadati</taxon>
        <taxon>Bacteroidota</taxon>
        <taxon>Flavobacteriia</taxon>
        <taxon>Flavobacteriales</taxon>
        <taxon>Flavobacteriaceae</taxon>
        <taxon>Flavobacterium</taxon>
    </lineage>
</organism>
<proteinExistence type="predicted"/>
<evidence type="ECO:0000313" key="1">
    <source>
        <dbReference type="EMBL" id="SMO71114.1"/>
    </source>
</evidence>
<gene>
    <name evidence="1" type="ORF">SAMN06265220_10351</name>
</gene>
<reference evidence="1 2" key="1">
    <citation type="submission" date="2017-05" db="EMBL/GenBank/DDBJ databases">
        <authorList>
            <person name="Varghese N."/>
            <person name="Submissions S."/>
        </authorList>
    </citation>
    <scope>NUCLEOTIDE SEQUENCE [LARGE SCALE GENOMIC DNA]</scope>
    <source>
        <strain evidence="1 2">DSM 29982</strain>
    </source>
</reference>
<dbReference type="RefSeq" id="WP_111378409.1">
    <property type="nucleotide sequence ID" value="NZ_CP043612.1"/>
</dbReference>
<sequence>MKKIFLIVFLLFLNKSYCQDGNYSNPEKALIKVYGKCYKDLKSIEGTRDLIPEKKNVKFCSLYQCVSRIEYAEKQKDIEKAIIKRAIEITVRLYSEGTPVSLIYGMNSSSQADWDNQILTDDDNLVYISVAECIVSNSLIKICEAVNKTTMELINNSKSVKQKKIE</sequence>
<name>A0A521DH60_9FLAO</name>
<accession>A0A521DH60</accession>
<protein>
    <submittedName>
        <fullName evidence="1">Uncharacterized protein</fullName>
    </submittedName>
</protein>
<dbReference type="Proteomes" id="UP000319267">
    <property type="component" value="Unassembled WGS sequence"/>
</dbReference>